<dbReference type="AlphaFoldDB" id="A0A8J7V3A4"/>
<keyword evidence="5" id="KW-0963">Cytoplasm</keyword>
<comment type="similarity">
    <text evidence="1 5">Belongs to the CoaE family.</text>
</comment>
<dbReference type="EMBL" id="JAGMWN010000006">
    <property type="protein sequence ID" value="MBP5858165.1"/>
    <property type="molecule type" value="Genomic_DNA"/>
</dbReference>
<dbReference type="PANTHER" id="PTHR10695">
    <property type="entry name" value="DEPHOSPHO-COA KINASE-RELATED"/>
    <property type="match status" value="1"/>
</dbReference>
<evidence type="ECO:0000256" key="4">
    <source>
        <dbReference type="ARBA" id="ARBA00022993"/>
    </source>
</evidence>
<comment type="caution">
    <text evidence="7">The sequence shown here is derived from an EMBL/GenBank/DDBJ whole genome shotgun (WGS) entry which is preliminary data.</text>
</comment>
<comment type="function">
    <text evidence="5">Catalyzes the phosphorylation of the 3'-hydroxyl group of dephosphocoenzyme A to form coenzyme A.</text>
</comment>
<name>A0A8J7V3A4_9PROT</name>
<dbReference type="RefSeq" id="WP_210682735.1">
    <property type="nucleotide sequence ID" value="NZ_JAGMWN010000006.1"/>
</dbReference>
<keyword evidence="8" id="KW-1185">Reference proteome</keyword>
<evidence type="ECO:0000313" key="7">
    <source>
        <dbReference type="EMBL" id="MBP5858165.1"/>
    </source>
</evidence>
<dbReference type="Pfam" id="PF01121">
    <property type="entry name" value="CoaE"/>
    <property type="match status" value="1"/>
</dbReference>
<accession>A0A8J7V3A4</accession>
<dbReference type="GO" id="GO:0005737">
    <property type="term" value="C:cytoplasm"/>
    <property type="evidence" value="ECO:0007669"/>
    <property type="project" value="UniProtKB-SubCell"/>
</dbReference>
<keyword evidence="5 7" id="KW-0808">Transferase</keyword>
<keyword evidence="3 5" id="KW-0067">ATP-binding</keyword>
<organism evidence="7 8">
    <name type="scientific">Marivibrio halodurans</name>
    <dbReference type="NCBI Taxonomy" id="2039722"/>
    <lineage>
        <taxon>Bacteria</taxon>
        <taxon>Pseudomonadati</taxon>
        <taxon>Pseudomonadota</taxon>
        <taxon>Alphaproteobacteria</taxon>
        <taxon>Rhodospirillales</taxon>
        <taxon>Rhodospirillaceae</taxon>
        <taxon>Marivibrio</taxon>
    </lineage>
</organism>
<evidence type="ECO:0000313" key="8">
    <source>
        <dbReference type="Proteomes" id="UP000672602"/>
    </source>
</evidence>
<gene>
    <name evidence="5" type="primary">coaE</name>
    <name evidence="7" type="ORF">KAJ83_14185</name>
</gene>
<protein>
    <recommendedName>
        <fullName evidence="5 6">Dephospho-CoA kinase</fullName>
        <ecNumber evidence="5 6">2.7.1.24</ecNumber>
    </recommendedName>
    <alternativeName>
        <fullName evidence="5">Dephosphocoenzyme A kinase</fullName>
    </alternativeName>
</protein>
<comment type="pathway">
    <text evidence="5">Cofactor biosynthesis; coenzyme A biosynthesis; CoA from (R)-pantothenate: step 5/5.</text>
</comment>
<evidence type="ECO:0000256" key="1">
    <source>
        <dbReference type="ARBA" id="ARBA00009018"/>
    </source>
</evidence>
<comment type="subcellular location">
    <subcellularLocation>
        <location evidence="5">Cytoplasm</location>
    </subcellularLocation>
</comment>
<dbReference type="HAMAP" id="MF_00376">
    <property type="entry name" value="Dephospho_CoA_kinase"/>
    <property type="match status" value="1"/>
</dbReference>
<dbReference type="SUPFAM" id="SSF52540">
    <property type="entry name" value="P-loop containing nucleoside triphosphate hydrolases"/>
    <property type="match status" value="1"/>
</dbReference>
<keyword evidence="4 5" id="KW-0173">Coenzyme A biosynthesis</keyword>
<dbReference type="PROSITE" id="PS51219">
    <property type="entry name" value="DPCK"/>
    <property type="match status" value="1"/>
</dbReference>
<sequence length="209" mass="22755">MIILGLTGSIGMGKSTAAAMLRRLGVRTDDADAAVHRLTGPGGAALPAIEAAFPGVTGPGGLDRRKLGASIFGDPAALKRLEAILHPLVAAERDRFLKRAARERVGIVALDVPLLFETGLDRRCDLTLLVTAPPFVQRARVLKRPGMTVEKLRDIRARQMPDAEKQRRADIVIRTGLGRRPVLRQLRRALKLARARGGRHWPPGPEPRF</sequence>
<dbReference type="UniPathway" id="UPA00241">
    <property type="reaction ID" value="UER00356"/>
</dbReference>
<dbReference type="GO" id="GO:0005524">
    <property type="term" value="F:ATP binding"/>
    <property type="evidence" value="ECO:0007669"/>
    <property type="project" value="UniProtKB-UniRule"/>
</dbReference>
<evidence type="ECO:0000256" key="2">
    <source>
        <dbReference type="ARBA" id="ARBA00022741"/>
    </source>
</evidence>
<evidence type="ECO:0000256" key="3">
    <source>
        <dbReference type="ARBA" id="ARBA00022840"/>
    </source>
</evidence>
<dbReference type="CDD" id="cd02022">
    <property type="entry name" value="DPCK"/>
    <property type="match status" value="1"/>
</dbReference>
<dbReference type="GO" id="GO:0004140">
    <property type="term" value="F:dephospho-CoA kinase activity"/>
    <property type="evidence" value="ECO:0007669"/>
    <property type="project" value="UniProtKB-UniRule"/>
</dbReference>
<evidence type="ECO:0000256" key="6">
    <source>
        <dbReference type="NCBIfam" id="TIGR00152"/>
    </source>
</evidence>
<reference evidence="7" key="1">
    <citation type="submission" date="2021-04" db="EMBL/GenBank/DDBJ databases">
        <authorList>
            <person name="Zhang D.-C."/>
        </authorList>
    </citation>
    <scope>NUCLEOTIDE SEQUENCE</scope>
    <source>
        <strain evidence="7">CGMCC 1.15697</strain>
    </source>
</reference>
<keyword evidence="5 7" id="KW-0418">Kinase</keyword>
<dbReference type="EC" id="2.7.1.24" evidence="5 6"/>
<feature type="binding site" evidence="5">
    <location>
        <begin position="11"/>
        <end position="16"/>
    </location>
    <ligand>
        <name>ATP</name>
        <dbReference type="ChEBI" id="CHEBI:30616"/>
    </ligand>
</feature>
<dbReference type="InterPro" id="IPR027417">
    <property type="entry name" value="P-loop_NTPase"/>
</dbReference>
<dbReference type="Gene3D" id="3.40.50.300">
    <property type="entry name" value="P-loop containing nucleotide triphosphate hydrolases"/>
    <property type="match status" value="1"/>
</dbReference>
<evidence type="ECO:0000256" key="5">
    <source>
        <dbReference type="HAMAP-Rule" id="MF_00376"/>
    </source>
</evidence>
<proteinExistence type="inferred from homology"/>
<comment type="catalytic activity">
    <reaction evidence="5">
        <text>3'-dephospho-CoA + ATP = ADP + CoA + H(+)</text>
        <dbReference type="Rhea" id="RHEA:18245"/>
        <dbReference type="ChEBI" id="CHEBI:15378"/>
        <dbReference type="ChEBI" id="CHEBI:30616"/>
        <dbReference type="ChEBI" id="CHEBI:57287"/>
        <dbReference type="ChEBI" id="CHEBI:57328"/>
        <dbReference type="ChEBI" id="CHEBI:456216"/>
        <dbReference type="EC" id="2.7.1.24"/>
    </reaction>
</comment>
<dbReference type="Proteomes" id="UP000672602">
    <property type="component" value="Unassembled WGS sequence"/>
</dbReference>
<dbReference type="InterPro" id="IPR001977">
    <property type="entry name" value="Depp_CoAkinase"/>
</dbReference>
<dbReference type="PANTHER" id="PTHR10695:SF46">
    <property type="entry name" value="BIFUNCTIONAL COENZYME A SYNTHASE-RELATED"/>
    <property type="match status" value="1"/>
</dbReference>
<dbReference type="GO" id="GO:0015937">
    <property type="term" value="P:coenzyme A biosynthetic process"/>
    <property type="evidence" value="ECO:0007669"/>
    <property type="project" value="UniProtKB-UniRule"/>
</dbReference>
<keyword evidence="2 5" id="KW-0547">Nucleotide-binding</keyword>
<dbReference type="NCBIfam" id="TIGR00152">
    <property type="entry name" value="dephospho-CoA kinase"/>
    <property type="match status" value="1"/>
</dbReference>